<accession>A0A7W7YKF4</accession>
<evidence type="ECO:0000259" key="1">
    <source>
        <dbReference type="Pfam" id="PF13340"/>
    </source>
</evidence>
<dbReference type="EMBL" id="JACHIF010000003">
    <property type="protein sequence ID" value="MBB5037702.1"/>
    <property type="molecule type" value="Genomic_DNA"/>
</dbReference>
<dbReference type="AlphaFoldDB" id="A0A7W7YKF4"/>
<comment type="caution">
    <text evidence="2">The sequence shown here is derived from an EMBL/GenBank/DDBJ whole genome shotgun (WGS) entry which is preliminary data.</text>
</comment>
<keyword evidence="3" id="KW-1185">Reference proteome</keyword>
<dbReference type="InterPro" id="IPR025161">
    <property type="entry name" value="IS402-like_dom"/>
</dbReference>
<gene>
    <name evidence="2" type="ORF">HNQ64_001951</name>
</gene>
<dbReference type="Proteomes" id="UP000534294">
    <property type="component" value="Unassembled WGS sequence"/>
</dbReference>
<organism evidence="2 3">
    <name type="scientific">Prosthecobacter dejongeii</name>
    <dbReference type="NCBI Taxonomy" id="48465"/>
    <lineage>
        <taxon>Bacteria</taxon>
        <taxon>Pseudomonadati</taxon>
        <taxon>Verrucomicrobiota</taxon>
        <taxon>Verrucomicrobiia</taxon>
        <taxon>Verrucomicrobiales</taxon>
        <taxon>Verrucomicrobiaceae</taxon>
        <taxon>Prosthecobacter</taxon>
    </lineage>
</organism>
<dbReference type="PANTHER" id="PTHR30007:SF0">
    <property type="entry name" value="TRANSPOSASE"/>
    <property type="match status" value="1"/>
</dbReference>
<dbReference type="Pfam" id="PF13340">
    <property type="entry name" value="DUF4096"/>
    <property type="match status" value="1"/>
</dbReference>
<name>A0A7W7YKF4_9BACT</name>
<evidence type="ECO:0000313" key="3">
    <source>
        <dbReference type="Proteomes" id="UP000534294"/>
    </source>
</evidence>
<feature type="domain" description="Insertion element IS402-like" evidence="1">
    <location>
        <begin position="16"/>
        <end position="85"/>
    </location>
</feature>
<sequence length="98" mass="11500">MAAPTVNPKPPYLADVSDEEWYFCLPYFELMTEEALQRERFLRDVFNAVRYIARAGCPWGMLPHDWAIVYQPWQRWIKAGCMEAMAECILKRTPSQAL</sequence>
<reference evidence="2 3" key="1">
    <citation type="submission" date="2020-08" db="EMBL/GenBank/DDBJ databases">
        <title>Genomic Encyclopedia of Type Strains, Phase IV (KMG-IV): sequencing the most valuable type-strain genomes for metagenomic binning, comparative biology and taxonomic classification.</title>
        <authorList>
            <person name="Goeker M."/>
        </authorList>
    </citation>
    <scope>NUCLEOTIDE SEQUENCE [LARGE SCALE GENOMIC DNA]</scope>
    <source>
        <strain evidence="2 3">DSM 12251</strain>
    </source>
</reference>
<proteinExistence type="predicted"/>
<dbReference type="PANTHER" id="PTHR30007">
    <property type="entry name" value="PHP DOMAIN PROTEIN"/>
    <property type="match status" value="1"/>
</dbReference>
<protein>
    <submittedName>
        <fullName evidence="2">Transposase</fullName>
    </submittedName>
</protein>
<evidence type="ECO:0000313" key="2">
    <source>
        <dbReference type="EMBL" id="MBB5037702.1"/>
    </source>
</evidence>